<evidence type="ECO:0000313" key="4">
    <source>
        <dbReference type="Proteomes" id="UP000182237"/>
    </source>
</evidence>
<feature type="compositionally biased region" description="Polar residues" evidence="1">
    <location>
        <begin position="1"/>
        <end position="12"/>
    </location>
</feature>
<evidence type="ECO:0008006" key="5">
    <source>
        <dbReference type="Google" id="ProtNLM"/>
    </source>
</evidence>
<dbReference type="STRING" id="1203190.GCA_000312345_01032"/>
<organism evidence="3 4">
    <name type="scientific">Corynebacterium timonense</name>
    <dbReference type="NCBI Taxonomy" id="441500"/>
    <lineage>
        <taxon>Bacteria</taxon>
        <taxon>Bacillati</taxon>
        <taxon>Actinomycetota</taxon>
        <taxon>Actinomycetes</taxon>
        <taxon>Mycobacteriales</taxon>
        <taxon>Corynebacteriaceae</taxon>
        <taxon>Corynebacterium</taxon>
    </lineage>
</organism>
<dbReference type="eggNOG" id="ENOG50347WD">
    <property type="taxonomic scope" value="Bacteria"/>
</dbReference>
<dbReference type="Proteomes" id="UP000182237">
    <property type="component" value="Chromosome I"/>
</dbReference>
<sequence>MKEQTGPATSTPAAARPEPGTDPGARSRANKAAAIYGLCRLGLFLALTVVIQAVSLLIGAPVPLIMSALLALIVAFPLSMLIFTRQRLEANHAIAHWQQERKARKEWIQGELAER</sequence>
<protein>
    <recommendedName>
        <fullName evidence="5">DUF4229 domain-containing protein</fullName>
    </recommendedName>
</protein>
<proteinExistence type="predicted"/>
<evidence type="ECO:0000256" key="1">
    <source>
        <dbReference type="SAM" id="MobiDB-lite"/>
    </source>
</evidence>
<name>A0A1H1T3G5_9CORY</name>
<keyword evidence="2" id="KW-1133">Transmembrane helix</keyword>
<evidence type="ECO:0000256" key="2">
    <source>
        <dbReference type="SAM" id="Phobius"/>
    </source>
</evidence>
<accession>A0A1H1T3G5</accession>
<feature type="region of interest" description="Disordered" evidence="1">
    <location>
        <begin position="1"/>
        <end position="27"/>
    </location>
</feature>
<dbReference type="Pfam" id="PF14012">
    <property type="entry name" value="DUF4229"/>
    <property type="match status" value="1"/>
</dbReference>
<keyword evidence="4" id="KW-1185">Reference proteome</keyword>
<feature type="transmembrane region" description="Helical" evidence="2">
    <location>
        <begin position="33"/>
        <end position="58"/>
    </location>
</feature>
<gene>
    <name evidence="3" type="ORF">SAMN04488539_1890</name>
</gene>
<keyword evidence="2" id="KW-0472">Membrane</keyword>
<dbReference type="AlphaFoldDB" id="A0A1H1T3G5"/>
<feature type="transmembrane region" description="Helical" evidence="2">
    <location>
        <begin position="64"/>
        <end position="83"/>
    </location>
</feature>
<keyword evidence="2" id="KW-0812">Transmembrane</keyword>
<evidence type="ECO:0000313" key="3">
    <source>
        <dbReference type="EMBL" id="SDS54762.1"/>
    </source>
</evidence>
<dbReference type="RefSeq" id="WP_019193871.1">
    <property type="nucleotide sequence ID" value="NZ_LT629765.1"/>
</dbReference>
<dbReference type="InterPro" id="IPR025323">
    <property type="entry name" value="DUF4229"/>
</dbReference>
<dbReference type="EMBL" id="LT629765">
    <property type="protein sequence ID" value="SDS54762.1"/>
    <property type="molecule type" value="Genomic_DNA"/>
</dbReference>
<dbReference type="OrthoDB" id="4411979at2"/>
<reference evidence="3 4" key="1">
    <citation type="submission" date="2016-10" db="EMBL/GenBank/DDBJ databases">
        <authorList>
            <person name="de Groot N.N."/>
        </authorList>
    </citation>
    <scope>NUCLEOTIDE SEQUENCE [LARGE SCALE GENOMIC DNA]</scope>
    <source>
        <strain evidence="3 4">DSM 45434</strain>
    </source>
</reference>